<accession>A0A9X3J6E7</accession>
<name>A0A9X3J6E7_9BACT</name>
<organism evidence="2 3">
    <name type="scientific">Draconibacterium aestuarii</name>
    <dbReference type="NCBI Taxonomy" id="2998507"/>
    <lineage>
        <taxon>Bacteria</taxon>
        <taxon>Pseudomonadati</taxon>
        <taxon>Bacteroidota</taxon>
        <taxon>Bacteroidia</taxon>
        <taxon>Marinilabiliales</taxon>
        <taxon>Prolixibacteraceae</taxon>
        <taxon>Draconibacterium</taxon>
    </lineage>
</organism>
<keyword evidence="1" id="KW-0472">Membrane</keyword>
<comment type="caution">
    <text evidence="2">The sequence shown here is derived from an EMBL/GenBank/DDBJ whole genome shotgun (WGS) entry which is preliminary data.</text>
</comment>
<feature type="transmembrane region" description="Helical" evidence="1">
    <location>
        <begin position="39"/>
        <end position="60"/>
    </location>
</feature>
<dbReference type="AlphaFoldDB" id="A0A9X3J6E7"/>
<dbReference type="Proteomes" id="UP001145087">
    <property type="component" value="Unassembled WGS sequence"/>
</dbReference>
<proteinExistence type="predicted"/>
<keyword evidence="3" id="KW-1185">Reference proteome</keyword>
<keyword evidence="1" id="KW-0812">Transmembrane</keyword>
<evidence type="ECO:0000256" key="1">
    <source>
        <dbReference type="SAM" id="Phobius"/>
    </source>
</evidence>
<dbReference type="RefSeq" id="WP_343334889.1">
    <property type="nucleotide sequence ID" value="NZ_JAPOHD010000060.1"/>
</dbReference>
<gene>
    <name evidence="2" type="ORF">OU798_19600</name>
</gene>
<evidence type="ECO:0000313" key="2">
    <source>
        <dbReference type="EMBL" id="MCY1722564.1"/>
    </source>
</evidence>
<evidence type="ECO:0000313" key="3">
    <source>
        <dbReference type="Proteomes" id="UP001145087"/>
    </source>
</evidence>
<dbReference type="EMBL" id="JAPOHD010000060">
    <property type="protein sequence ID" value="MCY1722564.1"/>
    <property type="molecule type" value="Genomic_DNA"/>
</dbReference>
<keyword evidence="1" id="KW-1133">Transmembrane helix</keyword>
<protein>
    <submittedName>
        <fullName evidence="2">Uncharacterized protein</fullName>
    </submittedName>
</protein>
<reference evidence="2" key="1">
    <citation type="submission" date="2022-11" db="EMBL/GenBank/DDBJ databases">
        <title>Marilongibacter aestuarii gen. nov., sp. nov., isolated from tidal flat sediment.</title>
        <authorList>
            <person name="Jiayan W."/>
        </authorList>
    </citation>
    <scope>NUCLEOTIDE SEQUENCE</scope>
    <source>
        <strain evidence="2">Z1-6</strain>
    </source>
</reference>
<sequence length="70" mass="8223">MKYNFHQQRELIAEEIERVGNSMIETTMDKVVSLIRQTIIYFVLLVVVLFGVPFVLGFSFGRMRLGRKKE</sequence>